<dbReference type="OrthoDB" id="112267at2759"/>
<proteinExistence type="predicted"/>
<dbReference type="SUPFAM" id="SSF56672">
    <property type="entry name" value="DNA/RNA polymerases"/>
    <property type="match status" value="1"/>
</dbReference>
<dbReference type="EMBL" id="BSXT01003879">
    <property type="protein sequence ID" value="GMF55953.1"/>
    <property type="molecule type" value="Genomic_DNA"/>
</dbReference>
<reference evidence="2" key="1">
    <citation type="submission" date="2023-04" db="EMBL/GenBank/DDBJ databases">
        <title>Phytophthora fragariaefolia NBRC 109709.</title>
        <authorList>
            <person name="Ichikawa N."/>
            <person name="Sato H."/>
            <person name="Tonouchi N."/>
        </authorList>
    </citation>
    <scope>NUCLEOTIDE SEQUENCE</scope>
    <source>
        <strain evidence="2">NBRC 109709</strain>
    </source>
</reference>
<evidence type="ECO:0000313" key="2">
    <source>
        <dbReference type="EMBL" id="GMF55953.1"/>
    </source>
</evidence>
<organism evidence="2 3">
    <name type="scientific">Phytophthora fragariaefolia</name>
    <dbReference type="NCBI Taxonomy" id="1490495"/>
    <lineage>
        <taxon>Eukaryota</taxon>
        <taxon>Sar</taxon>
        <taxon>Stramenopiles</taxon>
        <taxon>Oomycota</taxon>
        <taxon>Peronosporomycetes</taxon>
        <taxon>Peronosporales</taxon>
        <taxon>Peronosporaceae</taxon>
        <taxon>Phytophthora</taxon>
    </lineage>
</organism>
<feature type="domain" description="Reverse transcriptase" evidence="1">
    <location>
        <begin position="29"/>
        <end position="97"/>
    </location>
</feature>
<evidence type="ECO:0000259" key="1">
    <source>
        <dbReference type="Pfam" id="PF00078"/>
    </source>
</evidence>
<dbReference type="InterPro" id="IPR043502">
    <property type="entry name" value="DNA/RNA_pol_sf"/>
</dbReference>
<protein>
    <submittedName>
        <fullName evidence="2">Unnamed protein product</fullName>
    </submittedName>
</protein>
<dbReference type="InterPro" id="IPR000477">
    <property type="entry name" value="RT_dom"/>
</dbReference>
<dbReference type="InterPro" id="IPR043128">
    <property type="entry name" value="Rev_trsase/Diguanyl_cyclase"/>
</dbReference>
<dbReference type="Gene3D" id="3.30.70.270">
    <property type="match status" value="1"/>
</dbReference>
<sequence length="115" mass="12812">MLDEEVDAILKNGVIEEGLGVWRFPVVLVKNKDGSVRFCIDYRALNAITVRDVYPLPRVDETLEALHGATMFTSLDLHAGYWQLGVAEEDKPKAASQHAEGYSNSYAFLSVYAMC</sequence>
<dbReference type="Gene3D" id="3.10.10.10">
    <property type="entry name" value="HIV Type 1 Reverse Transcriptase, subunit A, domain 1"/>
    <property type="match status" value="1"/>
</dbReference>
<comment type="caution">
    <text evidence="2">The sequence shown here is derived from an EMBL/GenBank/DDBJ whole genome shotgun (WGS) entry which is preliminary data.</text>
</comment>
<name>A0A9W6Y500_9STRA</name>
<dbReference type="InterPro" id="IPR053134">
    <property type="entry name" value="RNA-dir_DNA_polymerase"/>
</dbReference>
<keyword evidence="3" id="KW-1185">Reference proteome</keyword>
<dbReference type="PANTHER" id="PTHR24559:SF444">
    <property type="entry name" value="REVERSE TRANSCRIPTASE DOMAIN-CONTAINING PROTEIN"/>
    <property type="match status" value="1"/>
</dbReference>
<dbReference type="CDD" id="cd01647">
    <property type="entry name" value="RT_LTR"/>
    <property type="match status" value="1"/>
</dbReference>
<gene>
    <name evidence="2" type="ORF">Pfra01_002365400</name>
</gene>
<accession>A0A9W6Y500</accession>
<dbReference type="Pfam" id="PF00078">
    <property type="entry name" value="RVT_1"/>
    <property type="match status" value="1"/>
</dbReference>
<dbReference type="PANTHER" id="PTHR24559">
    <property type="entry name" value="TRANSPOSON TY3-I GAG-POL POLYPROTEIN"/>
    <property type="match status" value="1"/>
</dbReference>
<dbReference type="AlphaFoldDB" id="A0A9W6Y500"/>
<dbReference type="Proteomes" id="UP001165121">
    <property type="component" value="Unassembled WGS sequence"/>
</dbReference>
<evidence type="ECO:0000313" key="3">
    <source>
        <dbReference type="Proteomes" id="UP001165121"/>
    </source>
</evidence>